<dbReference type="Proteomes" id="UP000287533">
    <property type="component" value="Unassembled WGS sequence"/>
</dbReference>
<gene>
    <name evidence="3" type="ORF">D2E25_2012</name>
</gene>
<evidence type="ECO:0000313" key="4">
    <source>
        <dbReference type="Proteomes" id="UP000287533"/>
    </source>
</evidence>
<feature type="domain" description="DUF4143" evidence="2">
    <location>
        <begin position="227"/>
        <end position="406"/>
    </location>
</feature>
<dbReference type="Gene3D" id="3.40.50.300">
    <property type="entry name" value="P-loop containing nucleotide triphosphate hydrolases"/>
    <property type="match status" value="1"/>
</dbReference>
<evidence type="ECO:0000313" key="3">
    <source>
        <dbReference type="EMBL" id="RSX50580.1"/>
    </source>
</evidence>
<organism evidence="3 4">
    <name type="scientific">Bifidobacterium goeldii</name>
    <dbReference type="NCBI Taxonomy" id="2306975"/>
    <lineage>
        <taxon>Bacteria</taxon>
        <taxon>Bacillati</taxon>
        <taxon>Actinomycetota</taxon>
        <taxon>Actinomycetes</taxon>
        <taxon>Bifidobacteriales</taxon>
        <taxon>Bifidobacteriaceae</taxon>
        <taxon>Bifidobacterium</taxon>
    </lineage>
</organism>
<protein>
    <submittedName>
        <fullName evidence="3">ATPase</fullName>
    </submittedName>
</protein>
<keyword evidence="4" id="KW-1185">Reference proteome</keyword>
<dbReference type="Pfam" id="PF13635">
    <property type="entry name" value="DUF4143"/>
    <property type="match status" value="1"/>
</dbReference>
<name>A0A430FCN0_9BIFI</name>
<dbReference type="OrthoDB" id="9804306at2"/>
<dbReference type="InterPro" id="IPR041682">
    <property type="entry name" value="AAA_14"/>
</dbReference>
<dbReference type="Pfam" id="PF13173">
    <property type="entry name" value="AAA_14"/>
    <property type="match status" value="1"/>
</dbReference>
<proteinExistence type="predicted"/>
<feature type="domain" description="AAA" evidence="1">
    <location>
        <begin position="21"/>
        <end position="155"/>
    </location>
</feature>
<dbReference type="InterPro" id="IPR025420">
    <property type="entry name" value="DUF4143"/>
</dbReference>
<accession>A0A430FCN0</accession>
<sequence length="453" mass="51166">MFQRKAYSHLQEWKHESNGHTAMLIEGARRVGKSTTALEFARNEYDSYVLVDFTRVTSEFKQTFLDMRNDLDGFFLYLSATFGVNLIRRKTLIIFDEVQLFPPAREFIKHLVADGRFDYIETGSLISINANVKNILIPSEEESMTMGPMDFEEFLWAMGENALATMIRRAFDSNTALPDALHRKASRLWREYMLVGGMPQAVAAYESSRDMAAADRAKRMVLKLYREDIEKYGDLAAKRIRAVFDAIPGQLSKHEKRLVYTQVENGSRSRDFMTAFAWLREAATVNLCVLAEDPSLGLALSADESTVKCYMADTGLLSTMAFSASGSSTMPDVYRQVLLGADGVNEGMLAENAVAQQLTASGHDLYFYSKSSAIREERMEIDFLIVRPYPDAAMKPRISPIEVKSGKRYSTVSLDKFSVKFSSRIGTEYVLHPKPASSEGNRRFLPLYMSHCL</sequence>
<dbReference type="InterPro" id="IPR027417">
    <property type="entry name" value="P-loop_NTPase"/>
</dbReference>
<evidence type="ECO:0000259" key="1">
    <source>
        <dbReference type="Pfam" id="PF13173"/>
    </source>
</evidence>
<dbReference type="EMBL" id="QXGL01000014">
    <property type="protein sequence ID" value="RSX50580.1"/>
    <property type="molecule type" value="Genomic_DNA"/>
</dbReference>
<dbReference type="PANTHER" id="PTHR33295:SF7">
    <property type="entry name" value="ATPASE"/>
    <property type="match status" value="1"/>
</dbReference>
<dbReference type="PANTHER" id="PTHR33295">
    <property type="entry name" value="ATPASE"/>
    <property type="match status" value="1"/>
</dbReference>
<evidence type="ECO:0000259" key="2">
    <source>
        <dbReference type="Pfam" id="PF13635"/>
    </source>
</evidence>
<dbReference type="SUPFAM" id="SSF52540">
    <property type="entry name" value="P-loop containing nucleoside triphosphate hydrolases"/>
    <property type="match status" value="1"/>
</dbReference>
<reference evidence="3 4" key="1">
    <citation type="submission" date="2018-09" db="EMBL/GenBank/DDBJ databases">
        <title>Characterization of the phylogenetic diversity of five novel species belonging to the genus Bifidobacterium.</title>
        <authorList>
            <person name="Lugli G.A."/>
            <person name="Duranti S."/>
            <person name="Milani C."/>
        </authorList>
    </citation>
    <scope>NUCLEOTIDE SEQUENCE [LARGE SCALE GENOMIC DNA]</scope>
    <source>
        <strain evidence="3 4">2034B</strain>
    </source>
</reference>
<dbReference type="AlphaFoldDB" id="A0A430FCN0"/>
<comment type="caution">
    <text evidence="3">The sequence shown here is derived from an EMBL/GenBank/DDBJ whole genome shotgun (WGS) entry which is preliminary data.</text>
</comment>
<dbReference type="RefSeq" id="WP_125982509.1">
    <property type="nucleotide sequence ID" value="NZ_QXGL01000014.1"/>
</dbReference>